<organism evidence="1 2">
    <name type="scientific">Dallia pectoralis</name>
    <name type="common">Alaska blackfish</name>
    <dbReference type="NCBI Taxonomy" id="75939"/>
    <lineage>
        <taxon>Eukaryota</taxon>
        <taxon>Metazoa</taxon>
        <taxon>Chordata</taxon>
        <taxon>Craniata</taxon>
        <taxon>Vertebrata</taxon>
        <taxon>Euteleostomi</taxon>
        <taxon>Actinopterygii</taxon>
        <taxon>Neopterygii</taxon>
        <taxon>Teleostei</taxon>
        <taxon>Protacanthopterygii</taxon>
        <taxon>Esociformes</taxon>
        <taxon>Umbridae</taxon>
        <taxon>Dallia</taxon>
    </lineage>
</organism>
<gene>
    <name evidence="1" type="ORF">DPEC_G00288360</name>
</gene>
<name>A0ACC2FKK7_DALPE</name>
<keyword evidence="2" id="KW-1185">Reference proteome</keyword>
<evidence type="ECO:0000313" key="1">
    <source>
        <dbReference type="EMBL" id="KAJ7991872.1"/>
    </source>
</evidence>
<dbReference type="EMBL" id="CM055753">
    <property type="protein sequence ID" value="KAJ7991872.1"/>
    <property type="molecule type" value="Genomic_DNA"/>
</dbReference>
<comment type="caution">
    <text evidence="1">The sequence shown here is derived from an EMBL/GenBank/DDBJ whole genome shotgun (WGS) entry which is preliminary data.</text>
</comment>
<reference evidence="1" key="1">
    <citation type="submission" date="2021-05" db="EMBL/GenBank/DDBJ databases">
        <authorList>
            <person name="Pan Q."/>
            <person name="Jouanno E."/>
            <person name="Zahm M."/>
            <person name="Klopp C."/>
            <person name="Cabau C."/>
            <person name="Louis A."/>
            <person name="Berthelot C."/>
            <person name="Parey E."/>
            <person name="Roest Crollius H."/>
            <person name="Montfort J."/>
            <person name="Robinson-Rechavi M."/>
            <person name="Bouchez O."/>
            <person name="Lampietro C."/>
            <person name="Lopez Roques C."/>
            <person name="Donnadieu C."/>
            <person name="Postlethwait J."/>
            <person name="Bobe J."/>
            <person name="Dillon D."/>
            <person name="Chandos A."/>
            <person name="von Hippel F."/>
            <person name="Guiguen Y."/>
        </authorList>
    </citation>
    <scope>NUCLEOTIDE SEQUENCE</scope>
    <source>
        <strain evidence="1">YG-Jan2019</strain>
    </source>
</reference>
<dbReference type="Proteomes" id="UP001157502">
    <property type="component" value="Chromosome 26"/>
</dbReference>
<sequence>MHTCPERITHQEGDLRQPHGEIPYPERDTVSGQEVGPQGGVDTTYLQHVDRMITESEIILSTDRRSGFSTERSKACTLLPLLRVSRSERRRPLSDTPATPRPQTALA</sequence>
<proteinExistence type="predicted"/>
<evidence type="ECO:0000313" key="2">
    <source>
        <dbReference type="Proteomes" id="UP001157502"/>
    </source>
</evidence>
<protein>
    <submittedName>
        <fullName evidence="1">Uncharacterized protein</fullName>
    </submittedName>
</protein>
<accession>A0ACC2FKK7</accession>